<dbReference type="RefSeq" id="WP_344945274.1">
    <property type="nucleotide sequence ID" value="NZ_BAAAZG010000014.1"/>
</dbReference>
<dbReference type="PROSITE" id="PS00108">
    <property type="entry name" value="PROTEIN_KINASE_ST"/>
    <property type="match status" value="1"/>
</dbReference>
<keyword evidence="7" id="KW-0472">Membrane</keyword>
<dbReference type="SUPFAM" id="SSF56112">
    <property type="entry name" value="Protein kinase-like (PK-like)"/>
    <property type="match status" value="1"/>
</dbReference>
<dbReference type="InterPro" id="IPR000719">
    <property type="entry name" value="Prot_kinase_dom"/>
</dbReference>
<evidence type="ECO:0000256" key="2">
    <source>
        <dbReference type="ARBA" id="ARBA00022679"/>
    </source>
</evidence>
<dbReference type="InterPro" id="IPR025241">
    <property type="entry name" value="DUF4190"/>
</dbReference>
<evidence type="ECO:0000313" key="9">
    <source>
        <dbReference type="EMBL" id="GAA4068423.1"/>
    </source>
</evidence>
<evidence type="ECO:0000256" key="4">
    <source>
        <dbReference type="ARBA" id="ARBA00022777"/>
    </source>
</evidence>
<evidence type="ECO:0000313" key="10">
    <source>
        <dbReference type="Proteomes" id="UP001500683"/>
    </source>
</evidence>
<feature type="region of interest" description="Disordered" evidence="6">
    <location>
        <begin position="196"/>
        <end position="252"/>
    </location>
</feature>
<dbReference type="InterPro" id="IPR050660">
    <property type="entry name" value="NEK_Ser/Thr_kinase"/>
</dbReference>
<name>A0ABP7VJY9_9ACTN</name>
<dbReference type="InterPro" id="IPR008271">
    <property type="entry name" value="Ser/Thr_kinase_AS"/>
</dbReference>
<keyword evidence="10" id="KW-1185">Reference proteome</keyword>
<comment type="caution">
    <text evidence="9">The sequence shown here is derived from an EMBL/GenBank/DDBJ whole genome shotgun (WGS) entry which is preliminary data.</text>
</comment>
<keyword evidence="7" id="KW-0812">Transmembrane</keyword>
<evidence type="ECO:0000256" key="6">
    <source>
        <dbReference type="SAM" id="MobiDB-lite"/>
    </source>
</evidence>
<dbReference type="PROSITE" id="PS50011">
    <property type="entry name" value="PROTEIN_KINASE_DOM"/>
    <property type="match status" value="1"/>
</dbReference>
<gene>
    <name evidence="9" type="ORF">GCM10022214_24090</name>
</gene>
<dbReference type="Gene3D" id="1.10.510.10">
    <property type="entry name" value="Transferase(Phosphotransferase) domain 1"/>
    <property type="match status" value="1"/>
</dbReference>
<keyword evidence="7" id="KW-1133">Transmembrane helix</keyword>
<dbReference type="CDD" id="cd14014">
    <property type="entry name" value="STKc_PknB_like"/>
    <property type="match status" value="1"/>
</dbReference>
<protein>
    <recommendedName>
        <fullName evidence="1">non-specific serine/threonine protein kinase</fullName>
        <ecNumber evidence="1">2.7.11.1</ecNumber>
    </recommendedName>
</protein>
<keyword evidence="3" id="KW-0547">Nucleotide-binding</keyword>
<keyword evidence="4" id="KW-0418">Kinase</keyword>
<dbReference type="EMBL" id="BAAAZG010000014">
    <property type="protein sequence ID" value="GAA4068423.1"/>
    <property type="molecule type" value="Genomic_DNA"/>
</dbReference>
<dbReference type="PANTHER" id="PTHR43671:SF13">
    <property type="entry name" value="SERINE_THREONINE-PROTEIN KINASE NEK2"/>
    <property type="match status" value="1"/>
</dbReference>
<dbReference type="EC" id="2.7.11.1" evidence="1"/>
<dbReference type="SUPFAM" id="SSF81901">
    <property type="entry name" value="HCP-like"/>
    <property type="match status" value="1"/>
</dbReference>
<feature type="transmembrane region" description="Helical" evidence="7">
    <location>
        <begin position="349"/>
        <end position="370"/>
    </location>
</feature>
<organism evidence="9 10">
    <name type="scientific">Actinomadura miaoliensis</name>
    <dbReference type="NCBI Taxonomy" id="430685"/>
    <lineage>
        <taxon>Bacteria</taxon>
        <taxon>Bacillati</taxon>
        <taxon>Actinomycetota</taxon>
        <taxon>Actinomycetes</taxon>
        <taxon>Streptosporangiales</taxon>
        <taxon>Thermomonosporaceae</taxon>
        <taxon>Actinomadura</taxon>
    </lineage>
</organism>
<evidence type="ECO:0000259" key="8">
    <source>
        <dbReference type="PROSITE" id="PS50011"/>
    </source>
</evidence>
<evidence type="ECO:0000256" key="1">
    <source>
        <dbReference type="ARBA" id="ARBA00012513"/>
    </source>
</evidence>
<dbReference type="SMART" id="SM00220">
    <property type="entry name" value="S_TKc"/>
    <property type="match status" value="1"/>
</dbReference>
<dbReference type="Gene3D" id="1.25.40.10">
    <property type="entry name" value="Tetratricopeptide repeat domain"/>
    <property type="match status" value="1"/>
</dbReference>
<feature type="domain" description="Protein kinase" evidence="8">
    <location>
        <begin position="1"/>
        <end position="190"/>
    </location>
</feature>
<reference evidence="10" key="1">
    <citation type="journal article" date="2019" name="Int. J. Syst. Evol. Microbiol.">
        <title>The Global Catalogue of Microorganisms (GCM) 10K type strain sequencing project: providing services to taxonomists for standard genome sequencing and annotation.</title>
        <authorList>
            <consortium name="The Broad Institute Genomics Platform"/>
            <consortium name="The Broad Institute Genome Sequencing Center for Infectious Disease"/>
            <person name="Wu L."/>
            <person name="Ma J."/>
        </authorList>
    </citation>
    <scope>NUCLEOTIDE SEQUENCE [LARGE SCALE GENOMIC DNA]</scope>
    <source>
        <strain evidence="10">JCM 16702</strain>
    </source>
</reference>
<dbReference type="Pfam" id="PF00069">
    <property type="entry name" value="Pkinase"/>
    <property type="match status" value="1"/>
</dbReference>
<keyword evidence="5" id="KW-0067">ATP-binding</keyword>
<feature type="compositionally biased region" description="Low complexity" evidence="6">
    <location>
        <begin position="225"/>
        <end position="238"/>
    </location>
</feature>
<dbReference type="InterPro" id="IPR011009">
    <property type="entry name" value="Kinase-like_dom_sf"/>
</dbReference>
<dbReference type="InterPro" id="IPR011990">
    <property type="entry name" value="TPR-like_helical_dom_sf"/>
</dbReference>
<feature type="transmembrane region" description="Helical" evidence="7">
    <location>
        <begin position="391"/>
        <end position="412"/>
    </location>
</feature>
<evidence type="ECO:0000256" key="7">
    <source>
        <dbReference type="SAM" id="Phobius"/>
    </source>
</evidence>
<proteinExistence type="predicted"/>
<evidence type="ECO:0000256" key="5">
    <source>
        <dbReference type="ARBA" id="ARBA00022840"/>
    </source>
</evidence>
<evidence type="ECO:0000256" key="3">
    <source>
        <dbReference type="ARBA" id="ARBA00022741"/>
    </source>
</evidence>
<dbReference type="Pfam" id="PF13828">
    <property type="entry name" value="DUF4190"/>
    <property type="match status" value="1"/>
</dbReference>
<dbReference type="Proteomes" id="UP001500683">
    <property type="component" value="Unassembled WGS sequence"/>
</dbReference>
<sequence length="424" mass="43056">MLDADPHADPPYLVTEFVEGPSLRDAVTDGGPLRGADLEALAVGMATALTAIHDAGIVHRDLKPDNVLLSALGPRVIDFGIARSELDGTRLTVPGGIVGTPAFMAPEQLAGASASPATDVFAWAATVAFAARAKPCFDGPSVPAIIHRIARGEPDLTGLQGTVLEVVRAALAKDPARRPTAPQLLEHLISGAPKVAAASPPLPSVRHGGSPAHSGGLSPARPDNAATPPGGATAQPDGTHARPGAGAWESLPRPAMDTDAAVGLVEEHYRQAAEAGDSAAMYQLGALLRARGQTAEADYWYRRATAAMDTPPPGNGRPGYGVPATQAPARHVQGMPAAAGRHNTTAMCALVLGVVGLLTCGLSSVPAILFGHLASKQARRAGQKTPGMATAGIACGLAMVAIWVVVALFLLMSDGSSMAGTLDG</sequence>
<accession>A0ABP7VJY9</accession>
<dbReference type="PANTHER" id="PTHR43671">
    <property type="entry name" value="SERINE/THREONINE-PROTEIN KINASE NEK"/>
    <property type="match status" value="1"/>
</dbReference>
<keyword evidence="2" id="KW-0808">Transferase</keyword>